<dbReference type="InterPro" id="IPR036388">
    <property type="entry name" value="WH-like_DNA-bd_sf"/>
</dbReference>
<name>A0ABD5XW42_9EURY</name>
<proteinExistence type="predicted"/>
<dbReference type="InterPro" id="IPR036390">
    <property type="entry name" value="WH_DNA-bd_sf"/>
</dbReference>
<reference evidence="2 3" key="1">
    <citation type="journal article" date="2019" name="Int. J. Syst. Evol. Microbiol.">
        <title>The Global Catalogue of Microorganisms (GCM) 10K type strain sequencing project: providing services to taxonomists for standard genome sequencing and annotation.</title>
        <authorList>
            <consortium name="The Broad Institute Genomics Platform"/>
            <consortium name="The Broad Institute Genome Sequencing Center for Infectious Disease"/>
            <person name="Wu L."/>
            <person name="Ma J."/>
        </authorList>
    </citation>
    <scope>NUCLEOTIDE SEQUENCE [LARGE SCALE GENOMIC DNA]</scope>
    <source>
        <strain evidence="2 3">XZYJT29</strain>
    </source>
</reference>
<dbReference type="EMBL" id="JBHTAS010000001">
    <property type="protein sequence ID" value="MFC7139383.1"/>
    <property type="molecule type" value="Genomic_DNA"/>
</dbReference>
<dbReference type="Gene3D" id="1.10.10.10">
    <property type="entry name" value="Winged helix-like DNA-binding domain superfamily/Winged helix DNA-binding domain"/>
    <property type="match status" value="1"/>
</dbReference>
<dbReference type="SUPFAM" id="SSF46785">
    <property type="entry name" value="Winged helix' DNA-binding domain"/>
    <property type="match status" value="1"/>
</dbReference>
<organism evidence="2 3">
    <name type="scientific">Halosimplex aquaticum</name>
    <dbReference type="NCBI Taxonomy" id="3026162"/>
    <lineage>
        <taxon>Archaea</taxon>
        <taxon>Methanobacteriati</taxon>
        <taxon>Methanobacteriota</taxon>
        <taxon>Stenosarchaea group</taxon>
        <taxon>Halobacteria</taxon>
        <taxon>Halobacteriales</taxon>
        <taxon>Haloarculaceae</taxon>
        <taxon>Halosimplex</taxon>
    </lineage>
</organism>
<dbReference type="GeneID" id="78819638"/>
<gene>
    <name evidence="2" type="ORF">ACFQMA_05965</name>
</gene>
<evidence type="ECO:0000313" key="2">
    <source>
        <dbReference type="EMBL" id="MFC7139383.1"/>
    </source>
</evidence>
<dbReference type="InterPro" id="IPR013668">
    <property type="entry name" value="RNase_R_HTH_12"/>
</dbReference>
<accession>A0ABD5XW42</accession>
<comment type="caution">
    <text evidence="2">The sequence shown here is derived from an EMBL/GenBank/DDBJ whole genome shotgun (WGS) entry which is preliminary data.</text>
</comment>
<protein>
    <submittedName>
        <fullName evidence="2">Winged-helix domain-containing protein</fullName>
    </submittedName>
</protein>
<sequence length="87" mass="9939">MTGRDEIILEYLEDSGVALNKRGLEINLREEGYDISYSTIKRRLPKLHEAGLIVVVSEKGPWYRISERGTEYLQGDADLRDISEPNS</sequence>
<dbReference type="RefSeq" id="WP_274324974.1">
    <property type="nucleotide sequence ID" value="NZ_CP118158.1"/>
</dbReference>
<dbReference type="AlphaFoldDB" id="A0ABD5XW42"/>
<dbReference type="Pfam" id="PF08461">
    <property type="entry name" value="WHD_RNase_R"/>
    <property type="match status" value="1"/>
</dbReference>
<keyword evidence="3" id="KW-1185">Reference proteome</keyword>
<evidence type="ECO:0000313" key="3">
    <source>
        <dbReference type="Proteomes" id="UP001596432"/>
    </source>
</evidence>
<feature type="domain" description="Ribonuclease R winged-helix" evidence="1">
    <location>
        <begin position="7"/>
        <end position="72"/>
    </location>
</feature>
<dbReference type="Proteomes" id="UP001596432">
    <property type="component" value="Unassembled WGS sequence"/>
</dbReference>
<evidence type="ECO:0000259" key="1">
    <source>
        <dbReference type="Pfam" id="PF08461"/>
    </source>
</evidence>